<keyword evidence="3 5" id="KW-0418">Kinase</keyword>
<feature type="domain" description="Carbohydrate kinase PfkB" evidence="4">
    <location>
        <begin position="12"/>
        <end position="302"/>
    </location>
</feature>
<dbReference type="GO" id="GO:0042840">
    <property type="term" value="P:D-glucuronate catabolic process"/>
    <property type="evidence" value="ECO:0007669"/>
    <property type="project" value="TreeGrafter"/>
</dbReference>
<evidence type="ECO:0000256" key="2">
    <source>
        <dbReference type="ARBA" id="ARBA00022679"/>
    </source>
</evidence>
<dbReference type="PROSITE" id="PS00584">
    <property type="entry name" value="PFKB_KINASES_2"/>
    <property type="match status" value="1"/>
</dbReference>
<evidence type="ECO:0000313" key="5">
    <source>
        <dbReference type="EMBL" id="SHI06331.1"/>
    </source>
</evidence>
<sequence length="308" mass="32620">MTHVPDTRPLTLLCVGECMVELAQLSSDTYRRGFAGDTFNTAWYARRLLPENEGIGYLSAIGTDTASAEMQAFMGSAGIDTSPLREVPDRTVGLYMISTDHGERSFSYWRGQSAARLLAADEAWLSTHLGCARMVHFSGITLAILSPDHRLRLTDALNAARASGVTVSFDTNLRPRLWESEDAMKAGLVLGASAADIVLPSFDEETVLFGDAGPDDTIARYREAGATTVVVKNGAEPLVATSPETGQFTLTPTPVGRVIDSTAAGDSFAAGLLSGLAMGQPLPEAAQRAMDLAARVIQAPGALVEDAV</sequence>
<keyword evidence="6" id="KW-1185">Reference proteome</keyword>
<evidence type="ECO:0000259" key="4">
    <source>
        <dbReference type="Pfam" id="PF00294"/>
    </source>
</evidence>
<reference evidence="5 6" key="1">
    <citation type="submission" date="2016-11" db="EMBL/GenBank/DDBJ databases">
        <authorList>
            <person name="Jaros S."/>
            <person name="Januszkiewicz K."/>
            <person name="Wedrychowicz H."/>
        </authorList>
    </citation>
    <scope>NUCLEOTIDE SEQUENCE [LARGE SCALE GENOMIC DNA]</scope>
    <source>
        <strain evidence="5 6">DSM 29431</strain>
    </source>
</reference>
<dbReference type="GO" id="GO:0019698">
    <property type="term" value="P:D-galacturonate catabolic process"/>
    <property type="evidence" value="ECO:0007669"/>
    <property type="project" value="TreeGrafter"/>
</dbReference>
<evidence type="ECO:0000256" key="3">
    <source>
        <dbReference type="ARBA" id="ARBA00022777"/>
    </source>
</evidence>
<dbReference type="InterPro" id="IPR029056">
    <property type="entry name" value="Ribokinase-like"/>
</dbReference>
<dbReference type="Pfam" id="PF00294">
    <property type="entry name" value="PfkB"/>
    <property type="match status" value="1"/>
</dbReference>
<comment type="similarity">
    <text evidence="1">Belongs to the carbohydrate kinase PfkB family.</text>
</comment>
<dbReference type="SUPFAM" id="SSF53613">
    <property type="entry name" value="Ribokinase-like"/>
    <property type="match status" value="1"/>
</dbReference>
<dbReference type="GO" id="GO:0006974">
    <property type="term" value="P:DNA damage response"/>
    <property type="evidence" value="ECO:0007669"/>
    <property type="project" value="TreeGrafter"/>
</dbReference>
<dbReference type="STRING" id="996342.SAMN05443551_0052"/>
<dbReference type="Gene3D" id="3.40.1190.20">
    <property type="match status" value="1"/>
</dbReference>
<protein>
    <submittedName>
        <fullName evidence="5">2-keto-3-deoxygluconate kinase</fullName>
    </submittedName>
</protein>
<dbReference type="Proteomes" id="UP000184221">
    <property type="component" value="Unassembled WGS sequence"/>
</dbReference>
<dbReference type="InterPro" id="IPR011611">
    <property type="entry name" value="PfkB_dom"/>
</dbReference>
<dbReference type="CDD" id="cd01166">
    <property type="entry name" value="KdgK"/>
    <property type="match status" value="1"/>
</dbReference>
<evidence type="ECO:0000256" key="1">
    <source>
        <dbReference type="ARBA" id="ARBA00010688"/>
    </source>
</evidence>
<accession>A0A1M5Y2N3</accession>
<evidence type="ECO:0000313" key="6">
    <source>
        <dbReference type="Proteomes" id="UP000184221"/>
    </source>
</evidence>
<dbReference type="RefSeq" id="WP_072780146.1">
    <property type="nucleotide sequence ID" value="NZ_FQXC01000010.1"/>
</dbReference>
<proteinExistence type="inferred from homology"/>
<dbReference type="InterPro" id="IPR050306">
    <property type="entry name" value="PfkB_Carbo_kinase"/>
</dbReference>
<dbReference type="GO" id="GO:0005829">
    <property type="term" value="C:cytosol"/>
    <property type="evidence" value="ECO:0007669"/>
    <property type="project" value="TreeGrafter"/>
</dbReference>
<dbReference type="EMBL" id="FQXC01000010">
    <property type="protein sequence ID" value="SHI06331.1"/>
    <property type="molecule type" value="Genomic_DNA"/>
</dbReference>
<keyword evidence="2" id="KW-0808">Transferase</keyword>
<dbReference type="PANTHER" id="PTHR43085:SF15">
    <property type="entry name" value="2-DEHYDRO-3-DEOXYGLUCONOKINASE"/>
    <property type="match status" value="1"/>
</dbReference>
<dbReference type="PANTHER" id="PTHR43085">
    <property type="entry name" value="HEXOKINASE FAMILY MEMBER"/>
    <property type="match status" value="1"/>
</dbReference>
<name>A0A1M5Y2N3_9RHOB</name>
<organism evidence="5 6">
    <name type="scientific">Marivita hallyeonensis</name>
    <dbReference type="NCBI Taxonomy" id="996342"/>
    <lineage>
        <taxon>Bacteria</taxon>
        <taxon>Pseudomonadati</taxon>
        <taxon>Pseudomonadota</taxon>
        <taxon>Alphaproteobacteria</taxon>
        <taxon>Rhodobacterales</taxon>
        <taxon>Roseobacteraceae</taxon>
        <taxon>Marivita</taxon>
    </lineage>
</organism>
<dbReference type="AlphaFoldDB" id="A0A1M5Y2N3"/>
<dbReference type="OrthoDB" id="9776822at2"/>
<dbReference type="InterPro" id="IPR002173">
    <property type="entry name" value="Carboh/pur_kinase_PfkB_CS"/>
</dbReference>
<gene>
    <name evidence="5" type="ORF">SAMN05443551_0052</name>
</gene>
<dbReference type="GO" id="GO:0008673">
    <property type="term" value="F:2-dehydro-3-deoxygluconokinase activity"/>
    <property type="evidence" value="ECO:0007669"/>
    <property type="project" value="TreeGrafter"/>
</dbReference>